<reference evidence="10" key="1">
    <citation type="journal article" date="2013" name="BMC Microbiol.">
        <title>Taxonomy and evolution of bacteriochlorophyll a-containing members of the OM60/NOR5 clade of marine gammaproteobacteria: description of Luminiphilus syltensis gen. nov., sp. nov., reclassification of Haliea rubra as Pseudohaliea rubra gen. nov., comb. nov., and emendation of Chromatocurvus halotolerans.</title>
        <authorList>
            <person name="Spring S."/>
            <person name="Riedel T."/>
            <person name="Sproer C."/>
            <person name="Yan S."/>
            <person name="Harder J."/>
            <person name="Fuchs B.M."/>
        </authorList>
    </citation>
    <scope>NUCLEOTIDE SEQUENCE [LARGE SCALE GENOMIC DNA]</scope>
    <source>
        <strain evidence="10">NOR51-B</strain>
    </source>
</reference>
<evidence type="ECO:0000256" key="6">
    <source>
        <dbReference type="ARBA" id="ARBA00023136"/>
    </source>
</evidence>
<dbReference type="PRINTS" id="PR00885">
    <property type="entry name" value="BCTERIALGSPH"/>
</dbReference>
<dbReference type="eggNOG" id="COG4969">
    <property type="taxonomic scope" value="Bacteria"/>
</dbReference>
<dbReference type="GO" id="GO:0043107">
    <property type="term" value="P:type IV pilus-dependent motility"/>
    <property type="evidence" value="ECO:0007669"/>
    <property type="project" value="TreeGrafter"/>
</dbReference>
<dbReference type="GO" id="GO:0015628">
    <property type="term" value="P:protein secretion by the type II secretion system"/>
    <property type="evidence" value="ECO:0007669"/>
    <property type="project" value="InterPro"/>
</dbReference>
<dbReference type="PROSITE" id="PS00409">
    <property type="entry name" value="PROKAR_NTER_METHYL"/>
    <property type="match status" value="1"/>
</dbReference>
<keyword evidence="10" id="KW-1185">Reference proteome</keyword>
<dbReference type="AlphaFoldDB" id="B8KR30"/>
<comment type="similarity">
    <text evidence="2 7">Belongs to the N-Me-Phe pilin family.</text>
</comment>
<keyword evidence="6 8" id="KW-0472">Membrane</keyword>
<dbReference type="InterPro" id="IPR045584">
    <property type="entry name" value="Pilin-like"/>
</dbReference>
<keyword evidence="7" id="KW-0281">Fimbrium</keyword>
<evidence type="ECO:0000313" key="10">
    <source>
        <dbReference type="Proteomes" id="UP000004699"/>
    </source>
</evidence>
<dbReference type="SUPFAM" id="SSF54523">
    <property type="entry name" value="Pili subunits"/>
    <property type="match status" value="1"/>
</dbReference>
<dbReference type="STRING" id="565045.NOR51B_209"/>
<dbReference type="InterPro" id="IPR001082">
    <property type="entry name" value="Pilin"/>
</dbReference>
<accession>B8KR30</accession>
<keyword evidence="5 8" id="KW-1133">Transmembrane helix</keyword>
<keyword evidence="4 8" id="KW-0812">Transmembrane</keyword>
<dbReference type="OrthoDB" id="5918848at2"/>
<evidence type="ECO:0000256" key="5">
    <source>
        <dbReference type="ARBA" id="ARBA00022989"/>
    </source>
</evidence>
<sequence length="138" mass="14529">MLQIDNMATRKQSGFTLIELMIVIAIIGILAAVALPAYQTYVKRAKFSEVILATSTVKSQVEVWAQKYGVLPVAAQVNTGGGNSGNFVTSLTWAAGVINATGSADVDSQTFTLTATLDTNFDTVRWTEGGSCVAAGFC</sequence>
<protein>
    <submittedName>
        <fullName evidence="9">Prepilin-type cleavage/methylation</fullName>
    </submittedName>
</protein>
<dbReference type="EMBL" id="DS999411">
    <property type="protein sequence ID" value="EED34272.1"/>
    <property type="molecule type" value="Genomic_DNA"/>
</dbReference>
<evidence type="ECO:0000256" key="2">
    <source>
        <dbReference type="ARBA" id="ARBA00005233"/>
    </source>
</evidence>
<dbReference type="GO" id="GO:0044096">
    <property type="term" value="C:type IV pilus"/>
    <property type="evidence" value="ECO:0007669"/>
    <property type="project" value="TreeGrafter"/>
</dbReference>
<dbReference type="GO" id="GO:0015627">
    <property type="term" value="C:type II protein secretion system complex"/>
    <property type="evidence" value="ECO:0007669"/>
    <property type="project" value="InterPro"/>
</dbReference>
<dbReference type="PANTHER" id="PTHR30093">
    <property type="entry name" value="GENERAL SECRETION PATHWAY PROTEIN G"/>
    <property type="match status" value="1"/>
</dbReference>
<name>B8KR30_9GAMM</name>
<dbReference type="Pfam" id="PF07963">
    <property type="entry name" value="N_methyl"/>
    <property type="match status" value="1"/>
</dbReference>
<evidence type="ECO:0000313" key="9">
    <source>
        <dbReference type="EMBL" id="EED34272.1"/>
    </source>
</evidence>
<dbReference type="PANTHER" id="PTHR30093:SF34">
    <property type="entry name" value="PREPILIN PEPTIDASE-DEPENDENT PROTEIN D"/>
    <property type="match status" value="1"/>
</dbReference>
<gene>
    <name evidence="9" type="ORF">NOR51B_209</name>
</gene>
<comment type="subcellular location">
    <subcellularLocation>
        <location evidence="1">Membrane</location>
        <topology evidence="1">Single-pass membrane protein</topology>
    </subcellularLocation>
</comment>
<dbReference type="Gene3D" id="3.30.700.10">
    <property type="entry name" value="Glycoprotein, Type 4 Pilin"/>
    <property type="match status" value="1"/>
</dbReference>
<keyword evidence="3" id="KW-0488">Methylation</keyword>
<dbReference type="NCBIfam" id="TIGR02532">
    <property type="entry name" value="IV_pilin_GFxxxE"/>
    <property type="match status" value="1"/>
</dbReference>
<evidence type="ECO:0000256" key="7">
    <source>
        <dbReference type="RuleBase" id="RU000389"/>
    </source>
</evidence>
<organism evidence="9 10">
    <name type="scientific">Luminiphilus syltensis NOR5-1B</name>
    <dbReference type="NCBI Taxonomy" id="565045"/>
    <lineage>
        <taxon>Bacteria</taxon>
        <taxon>Pseudomonadati</taxon>
        <taxon>Pseudomonadota</taxon>
        <taxon>Gammaproteobacteria</taxon>
        <taxon>Cellvibrionales</taxon>
        <taxon>Halieaceae</taxon>
        <taxon>Luminiphilus</taxon>
    </lineage>
</organism>
<evidence type="ECO:0000256" key="8">
    <source>
        <dbReference type="SAM" id="Phobius"/>
    </source>
</evidence>
<evidence type="ECO:0000256" key="3">
    <source>
        <dbReference type="ARBA" id="ARBA00022481"/>
    </source>
</evidence>
<proteinExistence type="inferred from homology"/>
<dbReference type="Pfam" id="PF00114">
    <property type="entry name" value="Pilin"/>
    <property type="match status" value="1"/>
</dbReference>
<dbReference type="InterPro" id="IPR002416">
    <property type="entry name" value="T2SS_protein-GspH"/>
</dbReference>
<feature type="transmembrane region" description="Helical" evidence="8">
    <location>
        <begin position="20"/>
        <end position="38"/>
    </location>
</feature>
<dbReference type="GO" id="GO:0007155">
    <property type="term" value="P:cell adhesion"/>
    <property type="evidence" value="ECO:0007669"/>
    <property type="project" value="InterPro"/>
</dbReference>
<dbReference type="InterPro" id="IPR012902">
    <property type="entry name" value="N_methyl_site"/>
</dbReference>
<evidence type="ECO:0000256" key="1">
    <source>
        <dbReference type="ARBA" id="ARBA00004167"/>
    </source>
</evidence>
<dbReference type="HOGENOM" id="CLU_091705_4_1_6"/>
<dbReference type="GO" id="GO:0016020">
    <property type="term" value="C:membrane"/>
    <property type="evidence" value="ECO:0007669"/>
    <property type="project" value="UniProtKB-SubCell"/>
</dbReference>
<dbReference type="Proteomes" id="UP000004699">
    <property type="component" value="Unassembled WGS sequence"/>
</dbReference>
<dbReference type="RefSeq" id="WP_009019020.1">
    <property type="nucleotide sequence ID" value="NZ_DS999411.1"/>
</dbReference>
<evidence type="ECO:0000256" key="4">
    <source>
        <dbReference type="ARBA" id="ARBA00022692"/>
    </source>
</evidence>